<evidence type="ECO:0000313" key="2">
    <source>
        <dbReference type="EMBL" id="WEK35763.1"/>
    </source>
</evidence>
<dbReference type="Proteomes" id="UP001220610">
    <property type="component" value="Chromosome"/>
</dbReference>
<organism evidence="2 3">
    <name type="scientific">Candidatus Pseudobacter hemicellulosilyticus</name>
    <dbReference type="NCBI Taxonomy" id="3121375"/>
    <lineage>
        <taxon>Bacteria</taxon>
        <taxon>Pseudomonadati</taxon>
        <taxon>Bacteroidota</taxon>
        <taxon>Chitinophagia</taxon>
        <taxon>Chitinophagales</taxon>
        <taxon>Chitinophagaceae</taxon>
        <taxon>Pseudobacter</taxon>
    </lineage>
</organism>
<proteinExistence type="predicted"/>
<reference evidence="2" key="1">
    <citation type="submission" date="2023-03" db="EMBL/GenBank/DDBJ databases">
        <title>Andean soil-derived lignocellulolytic bacterial consortium as a source of novel taxa and putative plastic-active enzymes.</title>
        <authorList>
            <person name="Diaz-Garcia L."/>
            <person name="Chuvochina M."/>
            <person name="Feuerriegel G."/>
            <person name="Bunk B."/>
            <person name="Sproer C."/>
            <person name="Streit W.R."/>
            <person name="Rodriguez L.M."/>
            <person name="Overmann J."/>
            <person name="Jimenez D.J."/>
        </authorList>
    </citation>
    <scope>NUCLEOTIDE SEQUENCE</scope>
    <source>
        <strain evidence="2">MAG 7</strain>
    </source>
</reference>
<dbReference type="InterPro" id="IPR036188">
    <property type="entry name" value="FAD/NAD-bd_sf"/>
</dbReference>
<protein>
    <submittedName>
        <fullName evidence="2">FAD-binding oxidoreductase</fullName>
    </submittedName>
</protein>
<dbReference type="InterPro" id="IPR006076">
    <property type="entry name" value="FAD-dep_OxRdtase"/>
</dbReference>
<dbReference type="Gene3D" id="3.30.9.10">
    <property type="entry name" value="D-Amino Acid Oxidase, subunit A, domain 2"/>
    <property type="match status" value="1"/>
</dbReference>
<evidence type="ECO:0000259" key="1">
    <source>
        <dbReference type="Pfam" id="PF01266"/>
    </source>
</evidence>
<dbReference type="Pfam" id="PF01266">
    <property type="entry name" value="DAO"/>
    <property type="match status" value="1"/>
</dbReference>
<dbReference type="EMBL" id="CP119311">
    <property type="protein sequence ID" value="WEK35763.1"/>
    <property type="molecule type" value="Genomic_DNA"/>
</dbReference>
<gene>
    <name evidence="2" type="ORF">P0Y53_25030</name>
</gene>
<accession>A0AAJ6BG33</accession>
<dbReference type="Gene3D" id="3.50.50.60">
    <property type="entry name" value="FAD/NAD(P)-binding domain"/>
    <property type="match status" value="1"/>
</dbReference>
<dbReference type="AlphaFoldDB" id="A0AAJ6BG33"/>
<feature type="domain" description="FAD dependent oxidoreductase" evidence="1">
    <location>
        <begin position="4"/>
        <end position="328"/>
    </location>
</feature>
<dbReference type="SUPFAM" id="SSF51971">
    <property type="entry name" value="Nucleotide-binding domain"/>
    <property type="match status" value="1"/>
</dbReference>
<name>A0AAJ6BG33_9BACT</name>
<sequence>MQTDCIIVGQGISGTMLSWALQQAGIAHIVIDHPKNNTASRVAPGVINPVTGRRIVKTWMIDELMPHAWNIYQQLGQATGITAIEQKNIVDFFTTPQMKNAFESRFETDQQYLALPNRDSDWQPYFHFDFGYGEIDPVYLVNLQTVLPAYRKLLQQRNQLWEEELDTQLLQVEPGKVQYKDLQAERIIFCDGIAGASNPWFHQLPFSANKGEVVWVEIKDMPDTNLYKKGFALIPWEKDVFWLGSTYLWEFENDQPTPGFRQFADTWLQQTVKLPYKILDHKAAIRPATLERRPFVGFHPEIPAVGILNGMGTKGCSLAPWFAQEMVQQLLTGSPLTPEASVQRFRGVLSRDLSN</sequence>
<evidence type="ECO:0000313" key="3">
    <source>
        <dbReference type="Proteomes" id="UP001220610"/>
    </source>
</evidence>